<keyword evidence="3" id="KW-0812">Transmembrane</keyword>
<dbReference type="SUPFAM" id="SSF47090">
    <property type="entry name" value="PGBD-like"/>
    <property type="match status" value="2"/>
</dbReference>
<dbReference type="OrthoDB" id="9798935at2"/>
<dbReference type="GO" id="GO:0019867">
    <property type="term" value="C:outer membrane"/>
    <property type="evidence" value="ECO:0007669"/>
    <property type="project" value="InterPro"/>
</dbReference>
<proteinExistence type="predicted"/>
<dbReference type="GO" id="GO:0009254">
    <property type="term" value="P:peptidoglycan turnover"/>
    <property type="evidence" value="ECO:0007669"/>
    <property type="project" value="InterPro"/>
</dbReference>
<dbReference type="InterPro" id="IPR002477">
    <property type="entry name" value="Peptidoglycan-bd-like"/>
</dbReference>
<dbReference type="RefSeq" id="WP_090775047.1">
    <property type="nucleotide sequence ID" value="NZ_FMYM01000003.1"/>
</dbReference>
<sequence length="317" mass="34510">MGKLILKRFDAFFVKWLVSGFIAVVAFVVMIVMQEVHAAIPLTQGEEDERVEALQEELIAQGYLDGEETSRLFTETMEEAVIAYQEDHGLMVDGIVGPQTLGAMTVLREGSEGELVYMLQEKLSMLNYYQGMLDGIYGPLTKSAVSSFQQAEQIQVDGIAGPETYRHLYGPQVIAAASVPVITEQQRNDHSQSKAAEASETIEPATNTAVEETRESEPTEETTSIQMEATAYTAYCNGCSGVTSTGIDLRANPNQKVVAVDPNVIPLGSRVYVEGYGEAIAGDTGGAIKGHKIDLYMQTKDEAYAFGRRTVSVTVLE</sequence>
<dbReference type="AlphaFoldDB" id="A0A1G6HCW2"/>
<dbReference type="Gene3D" id="2.40.40.10">
    <property type="entry name" value="RlpA-like domain"/>
    <property type="match status" value="1"/>
</dbReference>
<evidence type="ECO:0000313" key="6">
    <source>
        <dbReference type="EMBL" id="SDB92122.1"/>
    </source>
</evidence>
<dbReference type="PANTHER" id="PTHR39160">
    <property type="entry name" value="CELL WALL-BINDING PROTEIN YOCH"/>
    <property type="match status" value="1"/>
</dbReference>
<evidence type="ECO:0000256" key="1">
    <source>
        <dbReference type="ARBA" id="ARBA00022729"/>
    </source>
</evidence>
<feature type="region of interest" description="Disordered" evidence="2">
    <location>
        <begin position="184"/>
        <end position="223"/>
    </location>
</feature>
<feature type="domain" description="3D" evidence="5">
    <location>
        <begin position="256"/>
        <end position="317"/>
    </location>
</feature>
<feature type="domain" description="Peptidoglycan binding-like" evidence="4">
    <location>
        <begin position="48"/>
        <end position="104"/>
    </location>
</feature>
<dbReference type="PANTHER" id="PTHR39160:SF4">
    <property type="entry name" value="RESUSCITATION-PROMOTING FACTOR RPFB"/>
    <property type="match status" value="1"/>
</dbReference>
<dbReference type="GO" id="GO:0004553">
    <property type="term" value="F:hydrolase activity, hydrolyzing O-glycosyl compounds"/>
    <property type="evidence" value="ECO:0007669"/>
    <property type="project" value="InterPro"/>
</dbReference>
<evidence type="ECO:0000259" key="5">
    <source>
        <dbReference type="Pfam" id="PF06725"/>
    </source>
</evidence>
<feature type="transmembrane region" description="Helical" evidence="3">
    <location>
        <begin position="12"/>
        <end position="33"/>
    </location>
</feature>
<keyword evidence="1" id="KW-0732">Signal</keyword>
<dbReference type="InterPro" id="IPR051933">
    <property type="entry name" value="Resuscitation_pf_RpfB"/>
</dbReference>
<dbReference type="InterPro" id="IPR036365">
    <property type="entry name" value="PGBD-like_sf"/>
</dbReference>
<evidence type="ECO:0000313" key="7">
    <source>
        <dbReference type="Proteomes" id="UP000242662"/>
    </source>
</evidence>
<evidence type="ECO:0000256" key="2">
    <source>
        <dbReference type="SAM" id="MobiDB-lite"/>
    </source>
</evidence>
<accession>A0A1G6HCW2</accession>
<dbReference type="InterPro" id="IPR010611">
    <property type="entry name" value="3D_dom"/>
</dbReference>
<name>A0A1G6HCW2_9BACI</name>
<organism evidence="6 7">
    <name type="scientific">Shouchella lonarensis</name>
    <dbReference type="NCBI Taxonomy" id="1464122"/>
    <lineage>
        <taxon>Bacteria</taxon>
        <taxon>Bacillati</taxon>
        <taxon>Bacillota</taxon>
        <taxon>Bacilli</taxon>
        <taxon>Bacillales</taxon>
        <taxon>Bacillaceae</taxon>
        <taxon>Shouchella</taxon>
    </lineage>
</organism>
<keyword evidence="3" id="KW-1133">Transmembrane helix</keyword>
<keyword evidence="7" id="KW-1185">Reference proteome</keyword>
<dbReference type="InterPro" id="IPR036366">
    <property type="entry name" value="PGBDSf"/>
</dbReference>
<dbReference type="Proteomes" id="UP000242662">
    <property type="component" value="Unassembled WGS sequence"/>
</dbReference>
<dbReference type="STRING" id="1464122.SAMN05421737_103199"/>
<dbReference type="EMBL" id="FMYM01000003">
    <property type="protein sequence ID" value="SDB92122.1"/>
    <property type="molecule type" value="Genomic_DNA"/>
</dbReference>
<dbReference type="SUPFAM" id="SSF50685">
    <property type="entry name" value="Barwin-like endoglucanases"/>
    <property type="match status" value="1"/>
</dbReference>
<reference evidence="7" key="1">
    <citation type="submission" date="2016-09" db="EMBL/GenBank/DDBJ databases">
        <authorList>
            <person name="Varghese N."/>
            <person name="Submissions S."/>
        </authorList>
    </citation>
    <scope>NUCLEOTIDE SEQUENCE [LARGE SCALE GENOMIC DNA]</scope>
    <source>
        <strain evidence="7">25nlg</strain>
    </source>
</reference>
<gene>
    <name evidence="6" type="ORF">SAMN05421737_103199</name>
</gene>
<evidence type="ECO:0000256" key="3">
    <source>
        <dbReference type="SAM" id="Phobius"/>
    </source>
</evidence>
<keyword evidence="3" id="KW-0472">Membrane</keyword>
<dbReference type="Pfam" id="PF01471">
    <property type="entry name" value="PG_binding_1"/>
    <property type="match status" value="2"/>
</dbReference>
<evidence type="ECO:0000259" key="4">
    <source>
        <dbReference type="Pfam" id="PF01471"/>
    </source>
</evidence>
<dbReference type="Pfam" id="PF06725">
    <property type="entry name" value="3D"/>
    <property type="match status" value="1"/>
</dbReference>
<dbReference type="InterPro" id="IPR036908">
    <property type="entry name" value="RlpA-like_sf"/>
</dbReference>
<protein>
    <submittedName>
        <fullName evidence="6">3D (Asp-Asp-Asp) domain-containing protein</fullName>
    </submittedName>
</protein>
<dbReference type="CDD" id="cd22786">
    <property type="entry name" value="DPBB_YuiC-like"/>
    <property type="match status" value="1"/>
</dbReference>
<feature type="domain" description="Peptidoglycan binding-like" evidence="4">
    <location>
        <begin position="113"/>
        <end position="168"/>
    </location>
</feature>
<dbReference type="Gene3D" id="1.10.101.10">
    <property type="entry name" value="PGBD-like superfamily/PGBD"/>
    <property type="match status" value="2"/>
</dbReference>